<name>A0A7S2Y2J5_9STRA</name>
<reference evidence="3" key="1">
    <citation type="submission" date="2021-01" db="EMBL/GenBank/DDBJ databases">
        <authorList>
            <person name="Corre E."/>
            <person name="Pelletier E."/>
            <person name="Niang G."/>
            <person name="Scheremetjew M."/>
            <person name="Finn R."/>
            <person name="Kale V."/>
            <person name="Holt S."/>
            <person name="Cochrane G."/>
            <person name="Meng A."/>
            <person name="Brown T."/>
            <person name="Cohen L."/>
        </authorList>
    </citation>
    <scope>NUCLEOTIDE SEQUENCE</scope>
    <source>
        <strain evidence="3">CCMP125</strain>
    </source>
</reference>
<feature type="coiled-coil region" evidence="1">
    <location>
        <begin position="167"/>
        <end position="282"/>
    </location>
</feature>
<feature type="region of interest" description="Disordered" evidence="2">
    <location>
        <begin position="1"/>
        <end position="52"/>
    </location>
</feature>
<evidence type="ECO:0000256" key="2">
    <source>
        <dbReference type="SAM" id="MobiDB-lite"/>
    </source>
</evidence>
<dbReference type="EMBL" id="HBHT01001506">
    <property type="protein sequence ID" value="CAD9941389.1"/>
    <property type="molecule type" value="Transcribed_RNA"/>
</dbReference>
<protein>
    <submittedName>
        <fullName evidence="3">Uncharacterized protein</fullName>
    </submittedName>
</protein>
<feature type="coiled-coil region" evidence="1">
    <location>
        <begin position="80"/>
        <end position="139"/>
    </location>
</feature>
<evidence type="ECO:0000256" key="1">
    <source>
        <dbReference type="SAM" id="Coils"/>
    </source>
</evidence>
<sequence length="311" mass="34837">MSFFGWGGAKATSSSDDSGNEEAPASTPKAKLEPTPEASPAPGVSDADAENMKIVVEDEPPADPVRTELEAEVRQRDASISALEKARLEKQQELTKLEQELEGERLTQMKEALTHKIECERIKRQTSHAEERLKALEADMQDKAAIHEYANLIKGVAPKGGVDSQYVMKLQAQLQKAVKKMEATSDQMKELEEQNRVAVDTLSTEISALVEERCRTELELRKQMELLQEQKRDMQLQYEQRIRENLKTLAALKEKALEQTTIDELEEELMDTETRLEELHRIHERQAQTITTLNKTLAASQSGGAPDGAGM</sequence>
<keyword evidence="1" id="KW-0175">Coiled coil</keyword>
<dbReference type="AlphaFoldDB" id="A0A7S2Y2J5"/>
<proteinExistence type="predicted"/>
<evidence type="ECO:0000313" key="3">
    <source>
        <dbReference type="EMBL" id="CAD9941389.1"/>
    </source>
</evidence>
<accession>A0A7S2Y2J5</accession>
<organism evidence="3">
    <name type="scientific">Entomoneis paludosa</name>
    <dbReference type="NCBI Taxonomy" id="265537"/>
    <lineage>
        <taxon>Eukaryota</taxon>
        <taxon>Sar</taxon>
        <taxon>Stramenopiles</taxon>
        <taxon>Ochrophyta</taxon>
        <taxon>Bacillariophyta</taxon>
        <taxon>Bacillariophyceae</taxon>
        <taxon>Bacillariophycidae</taxon>
        <taxon>Entomoneidaceae</taxon>
        <taxon>Entomoneis</taxon>
    </lineage>
</organism>
<gene>
    <name evidence="3" type="ORF">APAL1065_LOCUS959</name>
</gene>